<protein>
    <submittedName>
        <fullName evidence="3">Uncharacterized protein</fullName>
    </submittedName>
</protein>
<feature type="coiled-coil region" evidence="1">
    <location>
        <begin position="263"/>
        <end position="328"/>
    </location>
</feature>
<evidence type="ECO:0000313" key="3">
    <source>
        <dbReference type="EMBL" id="CAL8136456.1"/>
    </source>
</evidence>
<keyword evidence="4" id="KW-1185">Reference proteome</keyword>
<reference evidence="3 4" key="1">
    <citation type="submission" date="2024-08" db="EMBL/GenBank/DDBJ databases">
        <authorList>
            <person name="Cucini C."/>
            <person name="Frati F."/>
        </authorList>
    </citation>
    <scope>NUCLEOTIDE SEQUENCE [LARGE SCALE GENOMIC DNA]</scope>
</reference>
<sequence>MNLRKTFASASKTEIKQEIAEVDEDVNVEVGVDITYEIGVVKIEDENQNPDNYLIVEEQDQDLECDFEHVFLEEGNEEDEEDNEIIDGPVIVQITSKAGQPKTTPKNQEHFRRKISELQFELEQKCKEHHKLLTDWEAVTREWRVQRRNWEAEKRGWEKEKREFEAKLQCFEREKDELLTQKRELMEDKRELENDQVEFESEVKGWDDAWAVFEEEKKELLKEELKVFQKQERQHEINRQQKKKRRWLKTLRQRLNEDVESWEIKKKVDLENLEAQKSKMEETKKKLEVQVKSLESQKRNMNSLETERKEFQKEKEMWRKRKRNYDAERSHWEGEIASWLNKKPKWEKGVCNTNEIPEFKTNNVQPLQPPSTSTSSNNLPQKHGQSTSTSSTPSKSSLELTAAQPAISISYENYLTSHTPNWQSMMCSQMCEHIPHYIF</sequence>
<keyword evidence="1" id="KW-0175">Coiled coil</keyword>
<proteinExistence type="predicted"/>
<name>A0ABP1RV14_9HEXA</name>
<organism evidence="3 4">
    <name type="scientific">Orchesella dallaii</name>
    <dbReference type="NCBI Taxonomy" id="48710"/>
    <lineage>
        <taxon>Eukaryota</taxon>
        <taxon>Metazoa</taxon>
        <taxon>Ecdysozoa</taxon>
        <taxon>Arthropoda</taxon>
        <taxon>Hexapoda</taxon>
        <taxon>Collembola</taxon>
        <taxon>Entomobryomorpha</taxon>
        <taxon>Entomobryoidea</taxon>
        <taxon>Orchesellidae</taxon>
        <taxon>Orchesellinae</taxon>
        <taxon>Orchesella</taxon>
    </lineage>
</organism>
<dbReference type="EMBL" id="CAXLJM020000111">
    <property type="protein sequence ID" value="CAL8136456.1"/>
    <property type="molecule type" value="Genomic_DNA"/>
</dbReference>
<evidence type="ECO:0000256" key="2">
    <source>
        <dbReference type="SAM" id="MobiDB-lite"/>
    </source>
</evidence>
<gene>
    <name evidence="3" type="ORF">ODALV1_LOCUS26451</name>
</gene>
<accession>A0ABP1RV14</accession>
<evidence type="ECO:0000256" key="1">
    <source>
        <dbReference type="SAM" id="Coils"/>
    </source>
</evidence>
<comment type="caution">
    <text evidence="3">The sequence shown here is derived from an EMBL/GenBank/DDBJ whole genome shotgun (WGS) entry which is preliminary data.</text>
</comment>
<dbReference type="Proteomes" id="UP001642540">
    <property type="component" value="Unassembled WGS sequence"/>
</dbReference>
<feature type="region of interest" description="Disordered" evidence="2">
    <location>
        <begin position="358"/>
        <end position="399"/>
    </location>
</feature>
<feature type="compositionally biased region" description="Low complexity" evidence="2">
    <location>
        <begin position="370"/>
        <end position="397"/>
    </location>
</feature>
<feature type="coiled-coil region" evidence="1">
    <location>
        <begin position="147"/>
        <end position="238"/>
    </location>
</feature>
<evidence type="ECO:0000313" key="4">
    <source>
        <dbReference type="Proteomes" id="UP001642540"/>
    </source>
</evidence>